<reference evidence="1" key="1">
    <citation type="submission" date="2022-08" db="EMBL/GenBank/DDBJ databases">
        <title>Genome Sequence of Pycnoporus sanguineus.</title>
        <authorList>
            <person name="Buettner E."/>
        </authorList>
    </citation>
    <scope>NUCLEOTIDE SEQUENCE</scope>
    <source>
        <strain evidence="1">CG-C14</strain>
    </source>
</reference>
<name>A0ACC1NTQ4_9APHY</name>
<dbReference type="EMBL" id="JANSHE010003981">
    <property type="protein sequence ID" value="KAJ2982307.1"/>
    <property type="molecule type" value="Genomic_DNA"/>
</dbReference>
<comment type="caution">
    <text evidence="1">The sequence shown here is derived from an EMBL/GenBank/DDBJ whole genome shotgun (WGS) entry which is preliminary data.</text>
</comment>
<organism evidence="1 2">
    <name type="scientific">Trametes sanguinea</name>
    <dbReference type="NCBI Taxonomy" id="158606"/>
    <lineage>
        <taxon>Eukaryota</taxon>
        <taxon>Fungi</taxon>
        <taxon>Dikarya</taxon>
        <taxon>Basidiomycota</taxon>
        <taxon>Agaricomycotina</taxon>
        <taxon>Agaricomycetes</taxon>
        <taxon>Polyporales</taxon>
        <taxon>Polyporaceae</taxon>
        <taxon>Trametes</taxon>
    </lineage>
</organism>
<protein>
    <submittedName>
        <fullName evidence="1">Uncharacterized protein</fullName>
    </submittedName>
</protein>
<sequence>MRVLCSDLQPVLPERAGQWSSSGGTAPGHDSEVGVPNRIHLSWAPVFAALGIRPEDMTSGWMNMAVVETYTDSTDAVYQLYQESLQDLRAEYPEETWSCAAVHALCRRFLGKCSASFSTLVNFLTGLLDDSVHHGLGFNRTSMALPVPAFIFSGTLFDWEWKERHGVQCHIACALKASAARNAEGLDPYLGLFLDYVKARLCHENWRRHHPGKQSLMPWSDESKQEIAESASADTKAHGFQDLVEALPDLDSPYVRVLETSLWRPALDVPWLGATHDGYPSSTTLGGYTTARRNSGIPYSLRDDAALWLSALTFGLLEAATLIRIPESLFLMSKSQEEEGITQVLSGQRISQFFAYYFKESVGLRGSQGPPAEHGRRIARLLRRAFTSVSSEHTLFSSTLIHAGFRSLEVASICSALLIVVFFPLSTIAATLWPNDAELDHLNKLLHQKWPSPSPASFVLSFCQRNLESTGWCPYTVSQLTSAFDASWNRALFQYAGSILVNRPPYIASAPGEHKWCTEDACELLTFADSDYEVRHTHWRPRNHWREGHCEIHVLREQGVL</sequence>
<keyword evidence="2" id="KW-1185">Reference proteome</keyword>
<gene>
    <name evidence="1" type="ORF">NUW54_g10768</name>
</gene>
<accession>A0ACC1NTQ4</accession>
<dbReference type="Proteomes" id="UP001144978">
    <property type="component" value="Unassembled WGS sequence"/>
</dbReference>
<proteinExistence type="predicted"/>
<evidence type="ECO:0000313" key="2">
    <source>
        <dbReference type="Proteomes" id="UP001144978"/>
    </source>
</evidence>
<evidence type="ECO:0000313" key="1">
    <source>
        <dbReference type="EMBL" id="KAJ2982307.1"/>
    </source>
</evidence>